<name>A0AAD7IIR2_9AGAR</name>
<dbReference type="AlphaFoldDB" id="A0AAD7IIR2"/>
<keyword evidence="2" id="KW-1185">Reference proteome</keyword>
<gene>
    <name evidence="1" type="ORF">B0H16DRAFT_1463481</name>
</gene>
<sequence length="284" mass="30774">MDLCNALSTVNRNAFRSLNLDLRSSPLTAFNDQFNVLSYVSQFQPPPRKLNRREVRVSVRNFNSSNPVEERDMIVKLRPQTRLDRGQFLACIIVDLTADDSVFLSAASILNQKLHGPGTNMFTCSQIDPGFYFLESLTTGVAPLAGGITAFERAVGVASCARFDLGGGSVAVRSAGVGERGGRSGDCVSIVSRSYFREPGGRTPYASGQKEIVLSSMGAESKWDAGMRNERHKKVSVVNGGTITILHGPGQQELRMEGGARAVMSRVTSAKTRRQRAAITDQLG</sequence>
<organism evidence="1 2">
    <name type="scientific">Mycena metata</name>
    <dbReference type="NCBI Taxonomy" id="1033252"/>
    <lineage>
        <taxon>Eukaryota</taxon>
        <taxon>Fungi</taxon>
        <taxon>Dikarya</taxon>
        <taxon>Basidiomycota</taxon>
        <taxon>Agaricomycotina</taxon>
        <taxon>Agaricomycetes</taxon>
        <taxon>Agaricomycetidae</taxon>
        <taxon>Agaricales</taxon>
        <taxon>Marasmiineae</taxon>
        <taxon>Mycenaceae</taxon>
        <taxon>Mycena</taxon>
    </lineage>
</organism>
<evidence type="ECO:0000313" key="1">
    <source>
        <dbReference type="EMBL" id="KAJ7743810.1"/>
    </source>
</evidence>
<accession>A0AAD7IIR2</accession>
<protein>
    <submittedName>
        <fullName evidence="1">Uncharacterized protein</fullName>
    </submittedName>
</protein>
<dbReference type="EMBL" id="JARKIB010000089">
    <property type="protein sequence ID" value="KAJ7743810.1"/>
    <property type="molecule type" value="Genomic_DNA"/>
</dbReference>
<comment type="caution">
    <text evidence="1">The sequence shown here is derived from an EMBL/GenBank/DDBJ whole genome shotgun (WGS) entry which is preliminary data.</text>
</comment>
<reference evidence="1" key="1">
    <citation type="submission" date="2023-03" db="EMBL/GenBank/DDBJ databases">
        <title>Massive genome expansion in bonnet fungi (Mycena s.s.) driven by repeated elements and novel gene families across ecological guilds.</title>
        <authorList>
            <consortium name="Lawrence Berkeley National Laboratory"/>
            <person name="Harder C.B."/>
            <person name="Miyauchi S."/>
            <person name="Viragh M."/>
            <person name="Kuo A."/>
            <person name="Thoen E."/>
            <person name="Andreopoulos B."/>
            <person name="Lu D."/>
            <person name="Skrede I."/>
            <person name="Drula E."/>
            <person name="Henrissat B."/>
            <person name="Morin E."/>
            <person name="Kohler A."/>
            <person name="Barry K."/>
            <person name="LaButti K."/>
            <person name="Morin E."/>
            <person name="Salamov A."/>
            <person name="Lipzen A."/>
            <person name="Mereny Z."/>
            <person name="Hegedus B."/>
            <person name="Baldrian P."/>
            <person name="Stursova M."/>
            <person name="Weitz H."/>
            <person name="Taylor A."/>
            <person name="Grigoriev I.V."/>
            <person name="Nagy L.G."/>
            <person name="Martin F."/>
            <person name="Kauserud H."/>
        </authorList>
    </citation>
    <scope>NUCLEOTIDE SEQUENCE</scope>
    <source>
        <strain evidence="1">CBHHK182m</strain>
    </source>
</reference>
<dbReference type="Proteomes" id="UP001215598">
    <property type="component" value="Unassembled WGS sequence"/>
</dbReference>
<evidence type="ECO:0000313" key="2">
    <source>
        <dbReference type="Proteomes" id="UP001215598"/>
    </source>
</evidence>
<proteinExistence type="predicted"/>